<protein>
    <submittedName>
        <fullName evidence="1">Uncharacterized protein</fullName>
    </submittedName>
</protein>
<keyword evidence="2" id="KW-1185">Reference proteome</keyword>
<gene>
    <name evidence="1" type="ORF">POL58_32955</name>
</gene>
<accession>A0ABT5BHT4</accession>
<name>A0ABT5BHT4_9BACT</name>
<organism evidence="1 2">
    <name type="scientific">Nannocystis radixulma</name>
    <dbReference type="NCBI Taxonomy" id="2995305"/>
    <lineage>
        <taxon>Bacteria</taxon>
        <taxon>Pseudomonadati</taxon>
        <taxon>Myxococcota</taxon>
        <taxon>Polyangia</taxon>
        <taxon>Nannocystales</taxon>
        <taxon>Nannocystaceae</taxon>
        <taxon>Nannocystis</taxon>
    </lineage>
</organism>
<dbReference type="Proteomes" id="UP001217838">
    <property type="component" value="Unassembled WGS sequence"/>
</dbReference>
<evidence type="ECO:0000313" key="1">
    <source>
        <dbReference type="EMBL" id="MDC0672607.1"/>
    </source>
</evidence>
<sequence>MSTVPSSEACAWWWSSELPPLAAADLAMELGWQFGEAALTSGEVELALAWARAFRVDTVNGRPTALGHLARAARDVGRIELARQLLAEAFACARHAWHRVELILDAEFADDAIAALVRDHVIDREGGLDVVELAWYLARARLLDEEETPRLAIVTRVLSGLPREDQRRCAVDAALWLVHARRRETQAAADARQRVLDAVEAGLDIWPMGRSRAVIAAALAADELLALAPRLPWMLTPELVAALVRGGAVERALALPYPPAWLPARLARTRPDDPRAAEWIASAEASEAVLAEQYAEGLITSFEHRDARLELAAMRGRSDPARALAGLVDIMTDHAGGLLAGLHATRTSVTEVGAGEELELVGDEKWSTPGGERMLARALTEWCDAPDWPSRYRRGRHGANIFAAATTFALAGDRPRALALMQQAFVDDQNLVALLEPVQPTLVTAWLATGQVEQALGLAWAKPLSPVAVAPLIVELAAMDEAAEALKLLGPALTRAKDSADLRALAPAVLAVADDRAACAQEMLAALSAAEAAIAGITTSVSRRA</sequence>
<comment type="caution">
    <text evidence="1">The sequence shown here is derived from an EMBL/GenBank/DDBJ whole genome shotgun (WGS) entry which is preliminary data.</text>
</comment>
<proteinExistence type="predicted"/>
<dbReference type="EMBL" id="JAQNDN010000019">
    <property type="protein sequence ID" value="MDC0672607.1"/>
    <property type="molecule type" value="Genomic_DNA"/>
</dbReference>
<evidence type="ECO:0000313" key="2">
    <source>
        <dbReference type="Proteomes" id="UP001217838"/>
    </source>
</evidence>
<dbReference type="RefSeq" id="WP_272004503.1">
    <property type="nucleotide sequence ID" value="NZ_JAQNDN010000019.1"/>
</dbReference>
<reference evidence="1 2" key="1">
    <citation type="submission" date="2022-11" db="EMBL/GenBank/DDBJ databases">
        <title>Minimal conservation of predation-associated metabolite biosynthetic gene clusters underscores biosynthetic potential of Myxococcota including descriptions for ten novel species: Archangium lansinium sp. nov., Myxococcus landrumus sp. nov., Nannocystis bai.</title>
        <authorList>
            <person name="Ahearne A."/>
            <person name="Stevens C."/>
            <person name="Dowd S."/>
        </authorList>
    </citation>
    <scope>NUCLEOTIDE SEQUENCE [LARGE SCALE GENOMIC DNA]</scope>
    <source>
        <strain evidence="1 2">NCELM</strain>
    </source>
</reference>